<dbReference type="NCBIfam" id="TIGR03514">
    <property type="entry name" value="GldB_lipo"/>
    <property type="match status" value="1"/>
</dbReference>
<dbReference type="RefSeq" id="WP_202245629.1">
    <property type="nucleotide sequence ID" value="NZ_JAESIY010000009.1"/>
</dbReference>
<organism evidence="2 3">
    <name type="scientific">Fulvivirga sediminis</name>
    <dbReference type="NCBI Taxonomy" id="2803949"/>
    <lineage>
        <taxon>Bacteria</taxon>
        <taxon>Pseudomonadati</taxon>
        <taxon>Bacteroidota</taxon>
        <taxon>Cytophagia</taxon>
        <taxon>Cytophagales</taxon>
        <taxon>Fulvivirgaceae</taxon>
        <taxon>Fulvivirga</taxon>
    </lineage>
</organism>
<dbReference type="PROSITE" id="PS51257">
    <property type="entry name" value="PROKAR_LIPOPROTEIN"/>
    <property type="match status" value="1"/>
</dbReference>
<dbReference type="InterPro" id="IPR019853">
    <property type="entry name" value="GldB-like"/>
</dbReference>
<evidence type="ECO:0000256" key="1">
    <source>
        <dbReference type="SAM" id="SignalP"/>
    </source>
</evidence>
<name>A0A937F7N1_9BACT</name>
<keyword evidence="3" id="KW-1185">Reference proteome</keyword>
<evidence type="ECO:0000313" key="2">
    <source>
        <dbReference type="EMBL" id="MBL3657846.1"/>
    </source>
</evidence>
<accession>A0A937F7N1</accession>
<gene>
    <name evidence="2" type="primary">gldB</name>
    <name evidence="2" type="ORF">JL102_16975</name>
</gene>
<evidence type="ECO:0000313" key="3">
    <source>
        <dbReference type="Proteomes" id="UP000659388"/>
    </source>
</evidence>
<feature type="chain" id="PRO_5037508188" evidence="1">
    <location>
        <begin position="26"/>
        <end position="338"/>
    </location>
</feature>
<proteinExistence type="predicted"/>
<keyword evidence="2" id="KW-0449">Lipoprotein</keyword>
<protein>
    <submittedName>
        <fullName evidence="2">Gliding motility lipoprotein GldB</fullName>
    </submittedName>
</protein>
<feature type="signal peptide" evidence="1">
    <location>
        <begin position="1"/>
        <end position="25"/>
    </location>
</feature>
<keyword evidence="1" id="KW-0732">Signal</keyword>
<dbReference type="EMBL" id="JAESIY010000009">
    <property type="protein sequence ID" value="MBL3657846.1"/>
    <property type="molecule type" value="Genomic_DNA"/>
</dbReference>
<reference evidence="2" key="1">
    <citation type="submission" date="2021-01" db="EMBL/GenBank/DDBJ databases">
        <title>Fulvivirga kasyanovii gen. nov., sp nov., a novel member of the phylum Bacteroidetes isolated from seawater in a mussel farm.</title>
        <authorList>
            <person name="Zhao L.-H."/>
            <person name="Wang Z.-J."/>
        </authorList>
    </citation>
    <scope>NUCLEOTIDE SEQUENCE</scope>
    <source>
        <strain evidence="2">2943</strain>
    </source>
</reference>
<dbReference type="Pfam" id="PF25594">
    <property type="entry name" value="GldB_lipo"/>
    <property type="match status" value="1"/>
</dbReference>
<dbReference type="AlphaFoldDB" id="A0A937F7N1"/>
<sequence>MKKGFPVLLAVVICVLLLGSCSENNDECVYQPDTSGIEVSLQFERLDSALLGVKSKEDLRDFLNDYPVIREYFLRRNQYPNDSVMMQVLYGKFQNPHIDTLQQEINRVFGDLSSLKEELNKAFTNFKYYYPEAELPEIKFIATGLDNDMFISDSLIVVGLDYYLGDSAKYRPLGLYEYMLERYRPSYITPSIMLLYGISSKYNKTNTSDKTMLADMIGYGKSFYFAKHMMPCTPDSLLIWYSRKEISGSRKNEDIVWAHFLENQLLYETDHLVKKKYIEERPKTYEIGEDAPGRIGTWLGWQIVRQYMERNDEVTLHELMQNTDAKEIFNKSHYKPKK</sequence>
<comment type="caution">
    <text evidence="2">The sequence shown here is derived from an EMBL/GenBank/DDBJ whole genome shotgun (WGS) entry which is preliminary data.</text>
</comment>
<dbReference type="Proteomes" id="UP000659388">
    <property type="component" value="Unassembled WGS sequence"/>
</dbReference>